<dbReference type="InterPro" id="IPR018060">
    <property type="entry name" value="HTH_AraC"/>
</dbReference>
<keyword evidence="12" id="KW-0418">Kinase</keyword>
<evidence type="ECO:0000256" key="3">
    <source>
        <dbReference type="ARBA" id="ARBA00022553"/>
    </source>
</evidence>
<dbReference type="PROSITE" id="PS50110">
    <property type="entry name" value="RESPONSE_REGULATORY"/>
    <property type="match status" value="1"/>
</dbReference>
<keyword evidence="4" id="KW-0805">Transcription regulation</keyword>
<feature type="chain" id="PRO_5043182791" description="histidine kinase" evidence="8">
    <location>
        <begin position="23"/>
        <end position="1306"/>
    </location>
</feature>
<dbReference type="Pfam" id="PF07495">
    <property type="entry name" value="Y_Y_Y"/>
    <property type="match status" value="1"/>
</dbReference>
<evidence type="ECO:0000256" key="1">
    <source>
        <dbReference type="ARBA" id="ARBA00000085"/>
    </source>
</evidence>
<evidence type="ECO:0000259" key="11">
    <source>
        <dbReference type="PROSITE" id="PS50110"/>
    </source>
</evidence>
<reference evidence="12 13" key="1">
    <citation type="submission" date="2018-08" db="EMBL/GenBank/DDBJ databases">
        <title>A genome reference for cultivated species of the human gut microbiota.</title>
        <authorList>
            <person name="Zou Y."/>
            <person name="Xue W."/>
            <person name="Luo G."/>
        </authorList>
    </citation>
    <scope>NUCLEOTIDE SEQUENCE [LARGE SCALE GENOMIC DNA]</scope>
    <source>
        <strain evidence="12 13">OF03-3</strain>
    </source>
</reference>
<dbReference type="InterPro" id="IPR011123">
    <property type="entry name" value="Y_Y_Y"/>
</dbReference>
<evidence type="ECO:0000256" key="4">
    <source>
        <dbReference type="ARBA" id="ARBA00023015"/>
    </source>
</evidence>
<dbReference type="SMART" id="SM00448">
    <property type="entry name" value="REC"/>
    <property type="match status" value="1"/>
</dbReference>
<dbReference type="GO" id="GO:0003700">
    <property type="term" value="F:DNA-binding transcription factor activity"/>
    <property type="evidence" value="ECO:0007669"/>
    <property type="project" value="InterPro"/>
</dbReference>
<dbReference type="SMART" id="SM00342">
    <property type="entry name" value="HTH_ARAC"/>
    <property type="match status" value="1"/>
</dbReference>
<dbReference type="InterPro" id="IPR011006">
    <property type="entry name" value="CheY-like_superfamily"/>
</dbReference>
<dbReference type="GO" id="GO:0000155">
    <property type="term" value="F:phosphorelay sensor kinase activity"/>
    <property type="evidence" value="ECO:0007669"/>
    <property type="project" value="InterPro"/>
</dbReference>
<dbReference type="CDD" id="cd00082">
    <property type="entry name" value="HisKA"/>
    <property type="match status" value="1"/>
</dbReference>
<dbReference type="Gene3D" id="3.30.565.10">
    <property type="entry name" value="Histidine kinase-like ATPase, C-terminal domain"/>
    <property type="match status" value="1"/>
</dbReference>
<dbReference type="InterPro" id="IPR009057">
    <property type="entry name" value="Homeodomain-like_sf"/>
</dbReference>
<dbReference type="CDD" id="cd17574">
    <property type="entry name" value="REC_OmpR"/>
    <property type="match status" value="1"/>
</dbReference>
<dbReference type="Pfam" id="PF00072">
    <property type="entry name" value="Response_reg"/>
    <property type="match status" value="1"/>
</dbReference>
<keyword evidence="6" id="KW-0804">Transcription</keyword>
<dbReference type="Gene3D" id="2.130.10.10">
    <property type="entry name" value="YVTN repeat-like/Quinoprotein amine dehydrogenase"/>
    <property type="match status" value="3"/>
</dbReference>
<dbReference type="SUPFAM" id="SSF46689">
    <property type="entry name" value="Homeodomain-like"/>
    <property type="match status" value="1"/>
</dbReference>
<sequence>MKHIRHCLTALFAITISLMVWADSGELFTSGKLSSSLINCIVQDKYGYIWVGTEYGLSKFDGYRFTNYLHNEEDTTSITDNIISDLLVDKKGNLWIGCAKGLMRYNYETNDFTRLQFPDGRKPRIYSMVESHNGDILLGTAGYGLYSVKDRNTRKGSEHLFAIRQERQYAERDSDVFFTHIYEDKHHYLWQSSHLSIFTRFIKKQGKVQRKDFKSPCGAPVAFIQHRPQTMLIVCMYGIVYYDYRTGRIADAGYDFGGYQNNVTINNATFDHEGNLYISTSEHGVLMIRKGSNRVEQLENSNSSFNLATAFVNDIIEDKDNNLWIGCYNKGLYLINQRQQAFNSWSFSAQNYIIGSSVSSIAQGENGETWCTVQNSGVFCFDASGKIIAHPQSPAGTCIIYKDRRGDYWISNGSALYSYNPHTGTYQQKLTFTSAGIYCMTDDAQGNLYISVYSKGLYIYNVESGKVTVLNMQQRGDKGFLCNDWVRSMALDHTGHLWIGTSNGVSCLNTKTLSFKDFGWLNILKDRQANGICEGKNGDIIIGTEEGLYLFDRKSNKTKNFPHAEALKGKQVCSIIKDQKGDLWVSTTMGIWQYEQKNRQFIGHINGNGLTTREYVLGSSMHTASDLIAFGTSDGITTFYPNVVRAKKMELGDVHLTNFIINGKPINCMVKDFSIPYSQNSFTLEFSLLNYRNTDNISFQYRINDGKWNSTNEGANAVAFNKLKPGDYTLEVRATSNGRYSKNPTIINIKVCDPWYASPEAYLLYLLIIASVILYVIYTYERRRKADLEETKMQFLINATHDIRSPLTLIMGPLNKLKTRLTDAESKQEIDTIDRNAQRLLLLVNQILDERKIDKNQMHLHCQETPLKDFLHGIVSLYRFNAQERNITLELKEDESLSSDKGKLKVWIDRINFDKVISNLLSNAMKYTFDGGEITVIIGKGEKNATIRVEDTGIGLKEEKTDRLFERFYQGNNSSGLHIEGTGIGLNLCKAFVEMHGGKIKAYNRTDGIKGSCFEVSIPLGNSHLQPGEILEEEDKKEQEITKKKVQANRNFNILIVDDDNEIAQYIKTELSDWYRFERACNGKEGLKMLLTGKYDLVISDVMMPEMDGITMLKNIKSNSNISDIPVILLTSKSEVEHRLEGLRRGADAFLAKPFDMEELHILIDNLVDNVRRIRGKYSGAQGQKAKIEQIQVKGNNDALMERVMKYINTHLADPDLNVEKLTEEVGISRAQLHRKLKEIAGVSAGEFIRNLRLEQAARLIEEGQINITQVAYSVGFNNQTHFSTVFKKHYGMSPSEYAETKRNEK</sequence>
<feature type="signal peptide" evidence="8">
    <location>
        <begin position="1"/>
        <end position="22"/>
    </location>
</feature>
<dbReference type="EC" id="2.7.13.3" evidence="2"/>
<dbReference type="Gene3D" id="1.10.287.130">
    <property type="match status" value="1"/>
</dbReference>
<organism evidence="12 13">
    <name type="scientific">Segatella copri</name>
    <dbReference type="NCBI Taxonomy" id="165179"/>
    <lineage>
        <taxon>Bacteria</taxon>
        <taxon>Pseudomonadati</taxon>
        <taxon>Bacteroidota</taxon>
        <taxon>Bacteroidia</taxon>
        <taxon>Bacteroidales</taxon>
        <taxon>Prevotellaceae</taxon>
        <taxon>Segatella</taxon>
    </lineage>
</organism>
<dbReference type="SUPFAM" id="SSF63829">
    <property type="entry name" value="Calcium-dependent phosphotriesterase"/>
    <property type="match status" value="2"/>
</dbReference>
<dbReference type="InterPro" id="IPR001789">
    <property type="entry name" value="Sig_transdc_resp-reg_receiver"/>
</dbReference>
<dbReference type="PROSITE" id="PS50109">
    <property type="entry name" value="HIS_KIN"/>
    <property type="match status" value="1"/>
</dbReference>
<evidence type="ECO:0000313" key="13">
    <source>
        <dbReference type="Proteomes" id="UP000285604"/>
    </source>
</evidence>
<dbReference type="InterPro" id="IPR011110">
    <property type="entry name" value="Reg_prop"/>
</dbReference>
<evidence type="ECO:0000256" key="6">
    <source>
        <dbReference type="ARBA" id="ARBA00023163"/>
    </source>
</evidence>
<dbReference type="EMBL" id="QSCI01000078">
    <property type="protein sequence ID" value="RGX91342.1"/>
    <property type="molecule type" value="Genomic_DNA"/>
</dbReference>
<dbReference type="Pfam" id="PF00512">
    <property type="entry name" value="HisKA"/>
    <property type="match status" value="1"/>
</dbReference>
<feature type="modified residue" description="4-aspartylphosphate" evidence="7">
    <location>
        <position position="1101"/>
    </location>
</feature>
<proteinExistence type="predicted"/>
<dbReference type="Pfam" id="PF07494">
    <property type="entry name" value="Reg_prop"/>
    <property type="match status" value="4"/>
</dbReference>
<dbReference type="InterPro" id="IPR003594">
    <property type="entry name" value="HATPase_dom"/>
</dbReference>
<accession>A0A3E5E278</accession>
<evidence type="ECO:0000256" key="8">
    <source>
        <dbReference type="SAM" id="SignalP"/>
    </source>
</evidence>
<evidence type="ECO:0000256" key="2">
    <source>
        <dbReference type="ARBA" id="ARBA00012438"/>
    </source>
</evidence>
<dbReference type="InterPro" id="IPR015943">
    <property type="entry name" value="WD40/YVTN_repeat-like_dom_sf"/>
</dbReference>
<dbReference type="Gene3D" id="2.60.40.10">
    <property type="entry name" value="Immunoglobulins"/>
    <property type="match status" value="1"/>
</dbReference>
<feature type="domain" description="Histidine kinase" evidence="10">
    <location>
        <begin position="798"/>
        <end position="1022"/>
    </location>
</feature>
<keyword evidence="5" id="KW-0238">DNA-binding</keyword>
<dbReference type="PROSITE" id="PS01124">
    <property type="entry name" value="HTH_ARAC_FAMILY_2"/>
    <property type="match status" value="1"/>
</dbReference>
<keyword evidence="12" id="KW-0808">Transferase</keyword>
<comment type="caution">
    <text evidence="12">The sequence shown here is derived from an EMBL/GenBank/DDBJ whole genome shotgun (WGS) entry which is preliminary data.</text>
</comment>
<dbReference type="SMART" id="SM00387">
    <property type="entry name" value="HATPase_c"/>
    <property type="match status" value="1"/>
</dbReference>
<keyword evidence="8" id="KW-0732">Signal</keyword>
<dbReference type="InterPro" id="IPR005467">
    <property type="entry name" value="His_kinase_dom"/>
</dbReference>
<dbReference type="Proteomes" id="UP000285604">
    <property type="component" value="Unassembled WGS sequence"/>
</dbReference>
<dbReference type="Pfam" id="PF02518">
    <property type="entry name" value="HATPase_c"/>
    <property type="match status" value="1"/>
</dbReference>
<dbReference type="SUPFAM" id="SSF47384">
    <property type="entry name" value="Homodimeric domain of signal transducing histidine kinase"/>
    <property type="match status" value="1"/>
</dbReference>
<dbReference type="InterPro" id="IPR036890">
    <property type="entry name" value="HATPase_C_sf"/>
</dbReference>
<dbReference type="InterPro" id="IPR013783">
    <property type="entry name" value="Ig-like_fold"/>
</dbReference>
<dbReference type="InterPro" id="IPR003661">
    <property type="entry name" value="HisK_dim/P_dom"/>
</dbReference>
<dbReference type="Pfam" id="PF12833">
    <property type="entry name" value="HTH_18"/>
    <property type="match status" value="1"/>
</dbReference>
<dbReference type="PROSITE" id="PS00041">
    <property type="entry name" value="HTH_ARAC_FAMILY_1"/>
    <property type="match status" value="1"/>
</dbReference>
<evidence type="ECO:0000259" key="10">
    <source>
        <dbReference type="PROSITE" id="PS50109"/>
    </source>
</evidence>
<keyword evidence="3 7" id="KW-0597">Phosphoprotein</keyword>
<dbReference type="Gene3D" id="1.10.10.60">
    <property type="entry name" value="Homeodomain-like"/>
    <property type="match status" value="1"/>
</dbReference>
<evidence type="ECO:0000256" key="5">
    <source>
        <dbReference type="ARBA" id="ARBA00023125"/>
    </source>
</evidence>
<comment type="catalytic activity">
    <reaction evidence="1">
        <text>ATP + protein L-histidine = ADP + protein N-phospho-L-histidine.</text>
        <dbReference type="EC" id="2.7.13.3"/>
    </reaction>
</comment>
<evidence type="ECO:0000313" key="12">
    <source>
        <dbReference type="EMBL" id="RGX91342.1"/>
    </source>
</evidence>
<dbReference type="InterPro" id="IPR018062">
    <property type="entry name" value="HTH_AraC-typ_CS"/>
</dbReference>
<dbReference type="PRINTS" id="PR00344">
    <property type="entry name" value="BCTRLSENSOR"/>
</dbReference>
<dbReference type="Gene3D" id="3.40.50.2300">
    <property type="match status" value="1"/>
</dbReference>
<dbReference type="InterPro" id="IPR036097">
    <property type="entry name" value="HisK_dim/P_sf"/>
</dbReference>
<dbReference type="SUPFAM" id="SSF55874">
    <property type="entry name" value="ATPase domain of HSP90 chaperone/DNA topoisomerase II/histidine kinase"/>
    <property type="match status" value="1"/>
</dbReference>
<name>A0A3E5E278_9BACT</name>
<evidence type="ECO:0000256" key="7">
    <source>
        <dbReference type="PROSITE-ProRule" id="PRU00169"/>
    </source>
</evidence>
<protein>
    <recommendedName>
        <fullName evidence="2">histidine kinase</fullName>
        <ecNumber evidence="2">2.7.13.3</ecNumber>
    </recommendedName>
</protein>
<feature type="domain" description="Response regulatory" evidence="11">
    <location>
        <begin position="1053"/>
        <end position="1168"/>
    </location>
</feature>
<dbReference type="SUPFAM" id="SSF101898">
    <property type="entry name" value="NHL repeat"/>
    <property type="match status" value="1"/>
</dbReference>
<dbReference type="InterPro" id="IPR004358">
    <property type="entry name" value="Sig_transdc_His_kin-like_C"/>
</dbReference>
<feature type="domain" description="HTH araC/xylS-type" evidence="9">
    <location>
        <begin position="1202"/>
        <end position="1301"/>
    </location>
</feature>
<dbReference type="PANTHER" id="PTHR43547">
    <property type="entry name" value="TWO-COMPONENT HISTIDINE KINASE"/>
    <property type="match status" value="1"/>
</dbReference>
<dbReference type="SUPFAM" id="SSF52172">
    <property type="entry name" value="CheY-like"/>
    <property type="match status" value="1"/>
</dbReference>
<dbReference type="SMART" id="SM00388">
    <property type="entry name" value="HisKA"/>
    <property type="match status" value="1"/>
</dbReference>
<gene>
    <name evidence="12" type="ORF">DXA63_13040</name>
</gene>
<dbReference type="GO" id="GO:0043565">
    <property type="term" value="F:sequence-specific DNA binding"/>
    <property type="evidence" value="ECO:0007669"/>
    <property type="project" value="InterPro"/>
</dbReference>
<dbReference type="PANTHER" id="PTHR43547:SF2">
    <property type="entry name" value="HYBRID SIGNAL TRANSDUCTION HISTIDINE KINASE C"/>
    <property type="match status" value="1"/>
</dbReference>
<evidence type="ECO:0000259" key="9">
    <source>
        <dbReference type="PROSITE" id="PS01124"/>
    </source>
</evidence>